<gene>
    <name evidence="2" type="ORF">PMI13_03321</name>
</gene>
<evidence type="ECO:0000259" key="1">
    <source>
        <dbReference type="Pfam" id="PF01551"/>
    </source>
</evidence>
<dbReference type="CDD" id="cd12797">
    <property type="entry name" value="M23_peptidase"/>
    <property type="match status" value="1"/>
</dbReference>
<feature type="domain" description="M23ase beta-sheet core" evidence="1">
    <location>
        <begin position="159"/>
        <end position="256"/>
    </location>
</feature>
<dbReference type="Proteomes" id="UP000007509">
    <property type="component" value="Unassembled WGS sequence"/>
</dbReference>
<comment type="caution">
    <text evidence="2">The sequence shown here is derived from an EMBL/GenBank/DDBJ whole genome shotgun (WGS) entry which is preliminary data.</text>
</comment>
<dbReference type="InterPro" id="IPR050570">
    <property type="entry name" value="Cell_wall_metabolism_enzyme"/>
</dbReference>
<dbReference type="AlphaFoldDB" id="J3CDG6"/>
<dbReference type="PATRIC" id="fig|1144316.3.peg.3339"/>
<proteinExistence type="predicted"/>
<keyword evidence="3" id="KW-1185">Reference proteome</keyword>
<reference evidence="2 3" key="1">
    <citation type="journal article" date="2012" name="J. Bacteriol.">
        <title>Twenty-one genome sequences from Pseudomonas species and 19 genome sequences from diverse bacteria isolated from the rhizosphere and endosphere of Populus deltoides.</title>
        <authorList>
            <person name="Brown S.D."/>
            <person name="Utturkar S.M."/>
            <person name="Klingeman D.M."/>
            <person name="Johnson C.M."/>
            <person name="Martin S.L."/>
            <person name="Land M.L."/>
            <person name="Lu T.Y."/>
            <person name="Schadt C.W."/>
            <person name="Doktycz M.J."/>
            <person name="Pelletier D.A."/>
        </authorList>
    </citation>
    <scope>NUCLEOTIDE SEQUENCE [LARGE SCALE GENOMIC DNA]</scope>
    <source>
        <strain evidence="2 3">CF314</strain>
    </source>
</reference>
<dbReference type="EMBL" id="AKJY01000075">
    <property type="protein sequence ID" value="EJL69251.1"/>
    <property type="molecule type" value="Genomic_DNA"/>
</dbReference>
<dbReference type="Pfam" id="PF01551">
    <property type="entry name" value="Peptidase_M23"/>
    <property type="match status" value="1"/>
</dbReference>
<dbReference type="Gene3D" id="2.70.70.10">
    <property type="entry name" value="Glucose Permease (Domain IIA)"/>
    <property type="match status" value="1"/>
</dbReference>
<dbReference type="PANTHER" id="PTHR21666">
    <property type="entry name" value="PEPTIDASE-RELATED"/>
    <property type="match status" value="1"/>
</dbReference>
<dbReference type="PANTHER" id="PTHR21666:SF270">
    <property type="entry name" value="MUREIN HYDROLASE ACTIVATOR ENVC"/>
    <property type="match status" value="1"/>
</dbReference>
<evidence type="ECO:0000313" key="3">
    <source>
        <dbReference type="Proteomes" id="UP000007509"/>
    </source>
</evidence>
<dbReference type="SUPFAM" id="SSF51261">
    <property type="entry name" value="Duplicated hybrid motif"/>
    <property type="match status" value="1"/>
</dbReference>
<protein>
    <submittedName>
        <fullName evidence="2">Metalloendopeptidase-like membrane protein</fullName>
    </submittedName>
</protein>
<name>J3CDG6_9FLAO</name>
<accession>J3CDG6</accession>
<organism evidence="2 3">
    <name type="scientific">Chryseobacterium populi</name>
    <dbReference type="NCBI Taxonomy" id="1144316"/>
    <lineage>
        <taxon>Bacteria</taxon>
        <taxon>Pseudomonadati</taxon>
        <taxon>Bacteroidota</taxon>
        <taxon>Flavobacteriia</taxon>
        <taxon>Flavobacteriales</taxon>
        <taxon>Weeksellaceae</taxon>
        <taxon>Chryseobacterium group</taxon>
        <taxon>Chryseobacterium</taxon>
    </lineage>
</organism>
<sequence length="294" mass="33716">MIFFSLFFNALILNQFNMKKIFFVSFLFQFIILFSQKNTRIYYEKNRDTITYYADNQELFPVSFVFSAQPELENMNKPEAFKMTQVLPSKSLKNKIAYFVVNDKTKRWAVKKMPGYLIYIGDITLKTYDSGYVYDLPFPKGKSFNVYQGYNGKFSHQNENSIDFSMPEGTEILAAREGLVVDLVKHNNSGCAEINCANQANYITILHPDGTFAQYYHLKQNGVLVNIGDQVKKGDIIGLSGNTGWSNGPHLHFVTYLSDSKGDKLRTTLKTLFRTGNGSKTEFVSEKKTYSKNY</sequence>
<evidence type="ECO:0000313" key="2">
    <source>
        <dbReference type="EMBL" id="EJL69251.1"/>
    </source>
</evidence>
<dbReference type="InterPro" id="IPR016047">
    <property type="entry name" value="M23ase_b-sheet_dom"/>
</dbReference>
<dbReference type="InterPro" id="IPR011055">
    <property type="entry name" value="Dup_hybrid_motif"/>
</dbReference>
<dbReference type="GO" id="GO:0004222">
    <property type="term" value="F:metalloendopeptidase activity"/>
    <property type="evidence" value="ECO:0007669"/>
    <property type="project" value="TreeGrafter"/>
</dbReference>